<dbReference type="FunFam" id="3.40.50.150:FF:000034">
    <property type="entry name" value="Protein arginine N-methyltransferase 3"/>
    <property type="match status" value="1"/>
</dbReference>
<evidence type="ECO:0000256" key="11">
    <source>
        <dbReference type="ARBA" id="ARBA00022833"/>
    </source>
</evidence>
<dbReference type="InterPro" id="IPR036236">
    <property type="entry name" value="Znf_C2H2_sf"/>
</dbReference>
<sequence>MAPANVDPDVVSDSSSSSDPLDTTNDEGWEDVEQDEEPITVVSLFDDKTFPDASSMLTYCRDSQNFDIWKLRQDLGLDFLGLIKLVNYVRSEVSAGNAHPTVSSKSVFDDDKYLKPVLEDDALLYSLDDVFLDDEAANSAPASEVDQLREQLATLQSQFAAYRDQVQSAMLDRLDVQEGNPESSSTARTTSRQGPADKDNTEEFDKDYFKSYSYNSIHESMIKDRVRTDAYRDFIYDHKDLFKDRVVLDVGCGTGILSMFCAKAGAKLVIAVDNSDIIDKAREHVYTNNLQDTVKCLRGKIEEVQLPVEKVDIIVSEWMGYCLLYESMLDSVLYARDRYLAPDGLMVPSHASLRIAPLADSEFKASHIDFWRDVYGFDMTPMLERAHEEVIVRVMDKNELATESVPFLELDLHNTKVADLTFTKPFAAKWKGGFKVLEGFVVWFDIIFATDRKQNVDAGMTATEAKKSGLVAFSTGPATEATHWQQGIFLIENPGKAEEFTEGDSIAGEITYLKKKGQERSLDIEISWSKASEKGRSKKQMWVLD</sequence>
<dbReference type="InterPro" id="IPR055135">
    <property type="entry name" value="PRMT_dom"/>
</dbReference>
<dbReference type="STRING" id="91928.A0A0D2B3G3"/>
<evidence type="ECO:0000256" key="8">
    <source>
        <dbReference type="ARBA" id="ARBA00022691"/>
    </source>
</evidence>
<dbReference type="GO" id="GO:0042054">
    <property type="term" value="F:histone methyltransferase activity"/>
    <property type="evidence" value="ECO:0007669"/>
    <property type="project" value="TreeGrafter"/>
</dbReference>
<dbReference type="GO" id="GO:0005829">
    <property type="term" value="C:cytosol"/>
    <property type="evidence" value="ECO:0007669"/>
    <property type="project" value="UniProtKB-SubCell"/>
</dbReference>
<dbReference type="GO" id="GO:0005634">
    <property type="term" value="C:nucleus"/>
    <property type="evidence" value="ECO:0007669"/>
    <property type="project" value="UniProtKB-SubCell"/>
</dbReference>
<evidence type="ECO:0000256" key="15">
    <source>
        <dbReference type="PROSITE-ProRule" id="PRU01015"/>
    </source>
</evidence>
<proteinExistence type="predicted"/>
<dbReference type="Gene3D" id="3.40.50.150">
    <property type="entry name" value="Vaccinia Virus protein VP39"/>
    <property type="match status" value="1"/>
</dbReference>
<organism evidence="20 21">
    <name type="scientific">Exophiala spinifera</name>
    <dbReference type="NCBI Taxonomy" id="91928"/>
    <lineage>
        <taxon>Eukaryota</taxon>
        <taxon>Fungi</taxon>
        <taxon>Dikarya</taxon>
        <taxon>Ascomycota</taxon>
        <taxon>Pezizomycotina</taxon>
        <taxon>Eurotiomycetes</taxon>
        <taxon>Chaetothyriomycetidae</taxon>
        <taxon>Chaetothyriales</taxon>
        <taxon>Herpotrichiellaceae</taxon>
        <taxon>Exophiala</taxon>
    </lineage>
</organism>
<keyword evidence="4" id="KW-0963">Cytoplasm</keyword>
<keyword evidence="5" id="KW-0597">Phosphoprotein</keyword>
<dbReference type="Pfam" id="PF13649">
    <property type="entry name" value="Methyltransf_25"/>
    <property type="match status" value="1"/>
</dbReference>
<dbReference type="GO" id="GO:0008270">
    <property type="term" value="F:zinc ion binding"/>
    <property type="evidence" value="ECO:0007669"/>
    <property type="project" value="UniProtKB-KW"/>
</dbReference>
<evidence type="ECO:0000313" key="20">
    <source>
        <dbReference type="EMBL" id="KIW13190.1"/>
    </source>
</evidence>
<evidence type="ECO:0000256" key="4">
    <source>
        <dbReference type="ARBA" id="ARBA00022490"/>
    </source>
</evidence>
<evidence type="ECO:0000256" key="13">
    <source>
        <dbReference type="ARBA" id="ARBA00047384"/>
    </source>
</evidence>
<evidence type="ECO:0000256" key="10">
    <source>
        <dbReference type="ARBA" id="ARBA00022771"/>
    </source>
</evidence>
<dbReference type="GeneID" id="27335460"/>
<dbReference type="PROSITE" id="PS51678">
    <property type="entry name" value="SAM_MT_PRMT"/>
    <property type="match status" value="1"/>
</dbReference>
<dbReference type="Pfam" id="PF21137">
    <property type="entry name" value="ANM3_C2H2_Zf"/>
    <property type="match status" value="1"/>
</dbReference>
<evidence type="ECO:0000256" key="5">
    <source>
        <dbReference type="ARBA" id="ARBA00022553"/>
    </source>
</evidence>
<evidence type="ECO:0000256" key="12">
    <source>
        <dbReference type="ARBA" id="ARBA00023242"/>
    </source>
</evidence>
<accession>A0A0D2B3G3</accession>
<dbReference type="AlphaFoldDB" id="A0A0D2B3G3"/>
<keyword evidence="12" id="KW-0539">Nucleus</keyword>
<keyword evidence="21" id="KW-1185">Reference proteome</keyword>
<dbReference type="SUPFAM" id="SSF57667">
    <property type="entry name" value="beta-beta-alpha zinc fingers"/>
    <property type="match status" value="1"/>
</dbReference>
<evidence type="ECO:0000256" key="9">
    <source>
        <dbReference type="ARBA" id="ARBA00022723"/>
    </source>
</evidence>
<evidence type="ECO:0000256" key="7">
    <source>
        <dbReference type="ARBA" id="ARBA00022679"/>
    </source>
</evidence>
<keyword evidence="11" id="KW-0862">Zinc</keyword>
<feature type="compositionally biased region" description="Low complexity" evidence="16">
    <location>
        <begin position="1"/>
        <end position="20"/>
    </location>
</feature>
<dbReference type="Pfam" id="PF22528">
    <property type="entry name" value="PRMT_C"/>
    <property type="match status" value="1"/>
</dbReference>
<feature type="compositionally biased region" description="Polar residues" evidence="16">
    <location>
        <begin position="180"/>
        <end position="193"/>
    </location>
</feature>
<evidence type="ECO:0000256" key="2">
    <source>
        <dbReference type="ARBA" id="ARBA00004514"/>
    </source>
</evidence>
<dbReference type="Proteomes" id="UP000053328">
    <property type="component" value="Unassembled WGS sequence"/>
</dbReference>
<dbReference type="OrthoDB" id="7848332at2759"/>
<dbReference type="SUPFAM" id="SSF53335">
    <property type="entry name" value="S-adenosyl-L-methionine-dependent methyltransferases"/>
    <property type="match status" value="1"/>
</dbReference>
<evidence type="ECO:0000256" key="14">
    <source>
        <dbReference type="ARBA" id="ARBA00049303"/>
    </source>
</evidence>
<evidence type="ECO:0000256" key="16">
    <source>
        <dbReference type="SAM" id="MobiDB-lite"/>
    </source>
</evidence>
<dbReference type="HOGENOM" id="CLU_017375_6_0_1"/>
<dbReference type="PANTHER" id="PTHR11006:SF116">
    <property type="entry name" value="PROTEIN METHYLTRANSFERASE"/>
    <property type="match status" value="1"/>
</dbReference>
<gene>
    <name evidence="20" type="ORF">PV08_08377</name>
</gene>
<evidence type="ECO:0000259" key="18">
    <source>
        <dbReference type="Pfam" id="PF21137"/>
    </source>
</evidence>
<dbReference type="GO" id="GO:0035242">
    <property type="term" value="F:protein-arginine omega-N asymmetric methyltransferase activity"/>
    <property type="evidence" value="ECO:0007669"/>
    <property type="project" value="UniProtKB-EC"/>
</dbReference>
<comment type="catalytic activity">
    <reaction evidence="13">
        <text>L-arginyl-[protein] + 2 S-adenosyl-L-methionine = N(omega),N(omega)-dimethyl-L-arginyl-[protein] + 2 S-adenosyl-L-homocysteine + 2 H(+)</text>
        <dbReference type="Rhea" id="RHEA:48096"/>
        <dbReference type="Rhea" id="RHEA-COMP:10532"/>
        <dbReference type="Rhea" id="RHEA-COMP:11991"/>
        <dbReference type="ChEBI" id="CHEBI:15378"/>
        <dbReference type="ChEBI" id="CHEBI:29965"/>
        <dbReference type="ChEBI" id="CHEBI:57856"/>
        <dbReference type="ChEBI" id="CHEBI:59789"/>
        <dbReference type="ChEBI" id="CHEBI:61897"/>
        <dbReference type="EC" id="2.1.1.319"/>
    </reaction>
    <physiologicalReaction direction="left-to-right" evidence="13">
        <dbReference type="Rhea" id="RHEA:48097"/>
    </physiologicalReaction>
</comment>
<dbReference type="EMBL" id="KN847497">
    <property type="protein sequence ID" value="KIW13190.1"/>
    <property type="molecule type" value="Genomic_DNA"/>
</dbReference>
<feature type="region of interest" description="Disordered" evidence="16">
    <location>
        <begin position="1"/>
        <end position="33"/>
    </location>
</feature>
<dbReference type="InterPro" id="IPR029063">
    <property type="entry name" value="SAM-dependent_MTases_sf"/>
</dbReference>
<keyword evidence="7 15" id="KW-0808">Transferase</keyword>
<evidence type="ECO:0000313" key="21">
    <source>
        <dbReference type="Proteomes" id="UP000053328"/>
    </source>
</evidence>
<reference evidence="20 21" key="1">
    <citation type="submission" date="2015-01" db="EMBL/GenBank/DDBJ databases">
        <title>The Genome Sequence of Exophiala spinifera CBS89968.</title>
        <authorList>
            <consortium name="The Broad Institute Genomics Platform"/>
            <person name="Cuomo C."/>
            <person name="de Hoog S."/>
            <person name="Gorbushina A."/>
            <person name="Stielow B."/>
            <person name="Teixiera M."/>
            <person name="Abouelleil A."/>
            <person name="Chapman S.B."/>
            <person name="Priest M."/>
            <person name="Young S.K."/>
            <person name="Wortman J."/>
            <person name="Nusbaum C."/>
            <person name="Birren B."/>
        </authorList>
    </citation>
    <scope>NUCLEOTIDE SEQUENCE [LARGE SCALE GENOMIC DNA]</scope>
    <source>
        <strain evidence="20 21">CBS 89968</strain>
    </source>
</reference>
<evidence type="ECO:0000259" key="19">
    <source>
        <dbReference type="Pfam" id="PF22528"/>
    </source>
</evidence>
<dbReference type="Gene3D" id="2.70.160.11">
    <property type="entry name" value="Hnrnp arginine n-methyltransferase1"/>
    <property type="match status" value="1"/>
</dbReference>
<protein>
    <recommendedName>
        <fullName evidence="3">type I protein arginine methyltransferase</fullName>
        <ecNumber evidence="3">2.1.1.319</ecNumber>
    </recommendedName>
</protein>
<keyword evidence="9" id="KW-0479">Metal-binding</keyword>
<name>A0A0D2B3G3_9EURO</name>
<dbReference type="FunFam" id="2.70.160.11:FF:000016">
    <property type="entry name" value="Protein arginine methyltransferase RmtB"/>
    <property type="match status" value="1"/>
</dbReference>
<comment type="catalytic activity">
    <reaction evidence="14">
        <text>L-arginyl-[protein] + S-adenosyl-L-methionine = N(omega)-methyl-L-arginyl-[protein] + S-adenosyl-L-homocysteine + H(+)</text>
        <dbReference type="Rhea" id="RHEA:48100"/>
        <dbReference type="Rhea" id="RHEA-COMP:10532"/>
        <dbReference type="Rhea" id="RHEA-COMP:11990"/>
        <dbReference type="ChEBI" id="CHEBI:15378"/>
        <dbReference type="ChEBI" id="CHEBI:29965"/>
        <dbReference type="ChEBI" id="CHEBI:57856"/>
        <dbReference type="ChEBI" id="CHEBI:59789"/>
        <dbReference type="ChEBI" id="CHEBI:65280"/>
    </reaction>
    <physiologicalReaction direction="left-to-right" evidence="14">
        <dbReference type="Rhea" id="RHEA:48101"/>
    </physiologicalReaction>
</comment>
<evidence type="ECO:0000256" key="1">
    <source>
        <dbReference type="ARBA" id="ARBA00004123"/>
    </source>
</evidence>
<feature type="compositionally biased region" description="Acidic residues" evidence="16">
    <location>
        <begin position="24"/>
        <end position="33"/>
    </location>
</feature>
<evidence type="ECO:0000256" key="3">
    <source>
        <dbReference type="ARBA" id="ARBA00011925"/>
    </source>
</evidence>
<dbReference type="InterPro" id="IPR041698">
    <property type="entry name" value="Methyltransf_25"/>
</dbReference>
<evidence type="ECO:0000259" key="17">
    <source>
        <dbReference type="Pfam" id="PF13649"/>
    </source>
</evidence>
<dbReference type="InterPro" id="IPR049482">
    <property type="entry name" value="ANM3-like_C2H2_Zf"/>
</dbReference>
<dbReference type="RefSeq" id="XP_016233406.1">
    <property type="nucleotide sequence ID" value="XM_016382703.1"/>
</dbReference>
<comment type="subcellular location">
    <subcellularLocation>
        <location evidence="2">Cytoplasm</location>
        <location evidence="2">Cytosol</location>
    </subcellularLocation>
    <subcellularLocation>
        <location evidence="1">Nucleus</location>
    </subcellularLocation>
</comment>
<evidence type="ECO:0000256" key="6">
    <source>
        <dbReference type="ARBA" id="ARBA00022603"/>
    </source>
</evidence>
<keyword evidence="6 15" id="KW-0489">Methyltransferase</keyword>
<keyword evidence="10" id="KW-0863">Zinc-finger</keyword>
<feature type="domain" description="Methyltransferase" evidence="17">
    <location>
        <begin position="247"/>
        <end position="344"/>
    </location>
</feature>
<dbReference type="VEuPathDB" id="FungiDB:PV08_08377"/>
<feature type="domain" description="Protein arginine N-methyltransferase 3-like C2H2 zinc finger" evidence="18">
    <location>
        <begin position="72"/>
        <end position="116"/>
    </location>
</feature>
<dbReference type="PANTHER" id="PTHR11006">
    <property type="entry name" value="PROTEIN ARGININE N-METHYLTRANSFERASE"/>
    <property type="match status" value="1"/>
</dbReference>
<feature type="domain" description="Protein arginine N-methyltransferase" evidence="19">
    <location>
        <begin position="350"/>
        <end position="532"/>
    </location>
</feature>
<dbReference type="EC" id="2.1.1.319" evidence="3"/>
<feature type="region of interest" description="Disordered" evidence="16">
    <location>
        <begin position="176"/>
        <end position="202"/>
    </location>
</feature>
<dbReference type="InterPro" id="IPR025799">
    <property type="entry name" value="Arg_MeTrfase"/>
</dbReference>
<dbReference type="CDD" id="cd02440">
    <property type="entry name" value="AdoMet_MTases"/>
    <property type="match status" value="1"/>
</dbReference>
<keyword evidence="8 15" id="KW-0949">S-adenosyl-L-methionine</keyword>
<dbReference type="GO" id="GO:0032259">
    <property type="term" value="P:methylation"/>
    <property type="evidence" value="ECO:0007669"/>
    <property type="project" value="UniProtKB-KW"/>
</dbReference>